<feature type="compositionally biased region" description="Low complexity" evidence="1">
    <location>
        <begin position="33"/>
        <end position="45"/>
    </location>
</feature>
<dbReference type="AlphaFoldDB" id="A0AAV4I1Y9"/>
<evidence type="ECO:0000313" key="2">
    <source>
        <dbReference type="EMBL" id="GFS03548.1"/>
    </source>
</evidence>
<evidence type="ECO:0000256" key="1">
    <source>
        <dbReference type="SAM" id="MobiDB-lite"/>
    </source>
</evidence>
<feature type="region of interest" description="Disordered" evidence="1">
    <location>
        <begin position="19"/>
        <end position="66"/>
    </location>
</feature>
<proteinExistence type="predicted"/>
<gene>
    <name evidence="2" type="ORF">ElyMa_006473600</name>
</gene>
<protein>
    <submittedName>
        <fullName evidence="2">Uncharacterized protein</fullName>
    </submittedName>
</protein>
<reference evidence="2 3" key="1">
    <citation type="journal article" date="2021" name="Elife">
        <title>Chloroplast acquisition without the gene transfer in kleptoplastic sea slugs, Plakobranchus ocellatus.</title>
        <authorList>
            <person name="Maeda T."/>
            <person name="Takahashi S."/>
            <person name="Yoshida T."/>
            <person name="Shimamura S."/>
            <person name="Takaki Y."/>
            <person name="Nagai Y."/>
            <person name="Toyoda A."/>
            <person name="Suzuki Y."/>
            <person name="Arimoto A."/>
            <person name="Ishii H."/>
            <person name="Satoh N."/>
            <person name="Nishiyama T."/>
            <person name="Hasebe M."/>
            <person name="Maruyama T."/>
            <person name="Minagawa J."/>
            <person name="Obokata J."/>
            <person name="Shigenobu S."/>
        </authorList>
    </citation>
    <scope>NUCLEOTIDE SEQUENCE [LARGE SCALE GENOMIC DNA]</scope>
</reference>
<organism evidence="2 3">
    <name type="scientific">Elysia marginata</name>
    <dbReference type="NCBI Taxonomy" id="1093978"/>
    <lineage>
        <taxon>Eukaryota</taxon>
        <taxon>Metazoa</taxon>
        <taxon>Spiralia</taxon>
        <taxon>Lophotrochozoa</taxon>
        <taxon>Mollusca</taxon>
        <taxon>Gastropoda</taxon>
        <taxon>Heterobranchia</taxon>
        <taxon>Euthyneura</taxon>
        <taxon>Panpulmonata</taxon>
        <taxon>Sacoglossa</taxon>
        <taxon>Placobranchoidea</taxon>
        <taxon>Plakobranchidae</taxon>
        <taxon>Elysia</taxon>
    </lineage>
</organism>
<feature type="compositionally biased region" description="Basic and acidic residues" evidence="1">
    <location>
        <begin position="49"/>
        <end position="59"/>
    </location>
</feature>
<keyword evidence="3" id="KW-1185">Reference proteome</keyword>
<comment type="caution">
    <text evidence="2">The sequence shown here is derived from an EMBL/GenBank/DDBJ whole genome shotgun (WGS) entry which is preliminary data.</text>
</comment>
<name>A0AAV4I1Y9_9GAST</name>
<dbReference type="Proteomes" id="UP000762676">
    <property type="component" value="Unassembled WGS sequence"/>
</dbReference>
<accession>A0AAV4I1Y9</accession>
<dbReference type="EMBL" id="BMAT01013001">
    <property type="protein sequence ID" value="GFS03548.1"/>
    <property type="molecule type" value="Genomic_DNA"/>
</dbReference>
<evidence type="ECO:0000313" key="3">
    <source>
        <dbReference type="Proteomes" id="UP000762676"/>
    </source>
</evidence>
<sequence>MPQFSNFFGMHHLMQPMAMASHIGGLRPHHHQQQQQTQQQQQQQQVEASLERGKLERSNSDSGLVSPNRFPFLPLIDWTDNLSRRLAPEQQKSSIVWNLRRSLF</sequence>